<accession>A0A8D8C807</accession>
<dbReference type="EMBL" id="HBUE01110317">
    <property type="protein sequence ID" value="CAG6488552.1"/>
    <property type="molecule type" value="Transcribed_RNA"/>
</dbReference>
<sequence length="106" mass="11497">MITPSTGLSSLSAHFCEQVLASSRFRSASQLRSISTRLFAGGLQILLGLQIVVGGSLISFNSFMLLVFIENRIDSASWINCLYLTSASRSAFNSAFSLSEMARILL</sequence>
<name>A0A8D8C807_CULPI</name>
<protein>
    <submittedName>
        <fullName evidence="2">(northern house mosquito) hypothetical protein</fullName>
    </submittedName>
</protein>
<keyword evidence="1" id="KW-0812">Transmembrane</keyword>
<organism evidence="2">
    <name type="scientific">Culex pipiens</name>
    <name type="common">House mosquito</name>
    <dbReference type="NCBI Taxonomy" id="7175"/>
    <lineage>
        <taxon>Eukaryota</taxon>
        <taxon>Metazoa</taxon>
        <taxon>Ecdysozoa</taxon>
        <taxon>Arthropoda</taxon>
        <taxon>Hexapoda</taxon>
        <taxon>Insecta</taxon>
        <taxon>Pterygota</taxon>
        <taxon>Neoptera</taxon>
        <taxon>Endopterygota</taxon>
        <taxon>Diptera</taxon>
        <taxon>Nematocera</taxon>
        <taxon>Culicoidea</taxon>
        <taxon>Culicidae</taxon>
        <taxon>Culicinae</taxon>
        <taxon>Culicini</taxon>
        <taxon>Culex</taxon>
        <taxon>Culex</taxon>
    </lineage>
</organism>
<keyword evidence="1" id="KW-0472">Membrane</keyword>
<reference evidence="2" key="1">
    <citation type="submission" date="2021-05" db="EMBL/GenBank/DDBJ databases">
        <authorList>
            <person name="Alioto T."/>
            <person name="Alioto T."/>
            <person name="Gomez Garrido J."/>
        </authorList>
    </citation>
    <scope>NUCLEOTIDE SEQUENCE</scope>
</reference>
<feature type="transmembrane region" description="Helical" evidence="1">
    <location>
        <begin position="45"/>
        <end position="69"/>
    </location>
</feature>
<evidence type="ECO:0000256" key="1">
    <source>
        <dbReference type="SAM" id="Phobius"/>
    </source>
</evidence>
<dbReference type="AlphaFoldDB" id="A0A8D8C807"/>
<proteinExistence type="predicted"/>
<evidence type="ECO:0000313" key="2">
    <source>
        <dbReference type="EMBL" id="CAG6488552.1"/>
    </source>
</evidence>
<keyword evidence="1" id="KW-1133">Transmembrane helix</keyword>